<dbReference type="Proteomes" id="UP000321570">
    <property type="component" value="Unassembled WGS sequence"/>
</dbReference>
<keyword evidence="7" id="KW-0143">Chaperone</keyword>
<evidence type="ECO:0000313" key="12">
    <source>
        <dbReference type="Proteomes" id="UP000321570"/>
    </source>
</evidence>
<proteinExistence type="inferred from homology"/>
<dbReference type="CDD" id="cd10230">
    <property type="entry name" value="ASKHA_NBD_HSP70_HYOU1"/>
    <property type="match status" value="1"/>
</dbReference>
<dbReference type="Gene3D" id="3.30.30.30">
    <property type="match status" value="1"/>
</dbReference>
<feature type="compositionally biased region" description="Basic and acidic residues" evidence="9">
    <location>
        <begin position="575"/>
        <end position="588"/>
    </location>
</feature>
<evidence type="ECO:0000256" key="4">
    <source>
        <dbReference type="ARBA" id="ARBA00022741"/>
    </source>
</evidence>
<keyword evidence="3 10" id="KW-0732">Signal</keyword>
<evidence type="ECO:0000256" key="2">
    <source>
        <dbReference type="ARBA" id="ARBA00007381"/>
    </source>
</evidence>
<feature type="region of interest" description="Disordered" evidence="9">
    <location>
        <begin position="570"/>
        <end position="631"/>
    </location>
</feature>
<feature type="region of interest" description="Disordered" evidence="9">
    <location>
        <begin position="909"/>
        <end position="958"/>
    </location>
</feature>
<feature type="chain" id="PRO_5022207590" description="Hypoxia up-regulated protein 1" evidence="10">
    <location>
        <begin position="23"/>
        <end position="958"/>
    </location>
</feature>
<feature type="compositionally biased region" description="Low complexity" evidence="9">
    <location>
        <begin position="949"/>
        <end position="958"/>
    </location>
</feature>
<dbReference type="PANTHER" id="PTHR45639">
    <property type="entry name" value="HSC70CB, ISOFORM G-RELATED"/>
    <property type="match status" value="1"/>
</dbReference>
<dbReference type="SUPFAM" id="SSF100934">
    <property type="entry name" value="Heat shock protein 70kD (HSP70), C-terminal subdomain"/>
    <property type="match status" value="1"/>
</dbReference>
<comment type="similarity">
    <text evidence="2">Belongs to the heat shock protein 70 family.</text>
</comment>
<dbReference type="InterPro" id="IPR013126">
    <property type="entry name" value="Hsp_70_fam"/>
</dbReference>
<evidence type="ECO:0000256" key="10">
    <source>
        <dbReference type="SAM" id="SignalP"/>
    </source>
</evidence>
<dbReference type="SUPFAM" id="SSF53067">
    <property type="entry name" value="Actin-like ATPase domain"/>
    <property type="match status" value="2"/>
</dbReference>
<dbReference type="GO" id="GO:0030968">
    <property type="term" value="P:endoplasmic reticulum unfolded protein response"/>
    <property type="evidence" value="ECO:0007669"/>
    <property type="project" value="TreeGrafter"/>
</dbReference>
<evidence type="ECO:0000256" key="5">
    <source>
        <dbReference type="ARBA" id="ARBA00022824"/>
    </source>
</evidence>
<comment type="subcellular location">
    <subcellularLocation>
        <location evidence="1">Endoplasmic reticulum lumen</location>
    </subcellularLocation>
</comment>
<dbReference type="Gene3D" id="1.20.1270.10">
    <property type="match status" value="1"/>
</dbReference>
<name>A0A564ZAB6_HYMDI</name>
<evidence type="ECO:0000256" key="7">
    <source>
        <dbReference type="ARBA" id="ARBA00023186"/>
    </source>
</evidence>
<dbReference type="EMBL" id="CABIJS010000703">
    <property type="protein sequence ID" value="VUZ56437.1"/>
    <property type="molecule type" value="Genomic_DNA"/>
</dbReference>
<gene>
    <name evidence="11" type="ORF">WMSIL1_LOCUS14038</name>
</gene>
<keyword evidence="4" id="KW-0547">Nucleotide-binding</keyword>
<evidence type="ECO:0000256" key="6">
    <source>
        <dbReference type="ARBA" id="ARBA00022840"/>
    </source>
</evidence>
<dbReference type="InterPro" id="IPR043129">
    <property type="entry name" value="ATPase_NBD"/>
</dbReference>
<dbReference type="InterPro" id="IPR029048">
    <property type="entry name" value="HSP70_C_sf"/>
</dbReference>
<evidence type="ECO:0000256" key="9">
    <source>
        <dbReference type="SAM" id="MobiDB-lite"/>
    </source>
</evidence>
<evidence type="ECO:0000256" key="3">
    <source>
        <dbReference type="ARBA" id="ARBA00022729"/>
    </source>
</evidence>
<dbReference type="GO" id="GO:0005788">
    <property type="term" value="C:endoplasmic reticulum lumen"/>
    <property type="evidence" value="ECO:0007669"/>
    <property type="project" value="UniProtKB-SubCell"/>
</dbReference>
<protein>
    <recommendedName>
        <fullName evidence="8">Hypoxia up-regulated protein 1</fullName>
    </recommendedName>
</protein>
<dbReference type="PANTHER" id="PTHR45639:SF3">
    <property type="entry name" value="HYPOXIA UP-REGULATED PROTEIN 1"/>
    <property type="match status" value="1"/>
</dbReference>
<feature type="compositionally biased region" description="Polar residues" evidence="9">
    <location>
        <begin position="592"/>
        <end position="603"/>
    </location>
</feature>
<evidence type="ECO:0000256" key="1">
    <source>
        <dbReference type="ARBA" id="ARBA00004319"/>
    </source>
</evidence>
<dbReference type="Pfam" id="PF00012">
    <property type="entry name" value="HSP70"/>
    <property type="match status" value="1"/>
</dbReference>
<keyword evidence="6" id="KW-0067">ATP-binding</keyword>
<feature type="signal peptide" evidence="10">
    <location>
        <begin position="1"/>
        <end position="22"/>
    </location>
</feature>
<reference evidence="11 12" key="1">
    <citation type="submission" date="2019-07" db="EMBL/GenBank/DDBJ databases">
        <authorList>
            <person name="Jastrzebski P J."/>
            <person name="Paukszto L."/>
            <person name="Jastrzebski P J."/>
        </authorList>
    </citation>
    <scope>NUCLEOTIDE SEQUENCE [LARGE SCALE GENOMIC DNA]</scope>
    <source>
        <strain evidence="11 12">WMS-il1</strain>
    </source>
</reference>
<dbReference type="InterPro" id="IPR018181">
    <property type="entry name" value="Heat_shock_70_CS"/>
</dbReference>
<keyword evidence="12" id="KW-1185">Reference proteome</keyword>
<dbReference type="Gene3D" id="3.90.640.10">
    <property type="entry name" value="Actin, Chain A, domain 4"/>
    <property type="match status" value="1"/>
</dbReference>
<evidence type="ECO:0000313" key="11">
    <source>
        <dbReference type="EMBL" id="VUZ56437.1"/>
    </source>
</evidence>
<accession>A0A564ZAB6</accession>
<dbReference type="GO" id="GO:0140662">
    <property type="term" value="F:ATP-dependent protein folding chaperone"/>
    <property type="evidence" value="ECO:0007669"/>
    <property type="project" value="InterPro"/>
</dbReference>
<dbReference type="GO" id="GO:0005524">
    <property type="term" value="F:ATP binding"/>
    <property type="evidence" value="ECO:0007669"/>
    <property type="project" value="UniProtKB-KW"/>
</dbReference>
<evidence type="ECO:0000256" key="8">
    <source>
        <dbReference type="ARBA" id="ARBA00040503"/>
    </source>
</evidence>
<feature type="compositionally biased region" description="Low complexity" evidence="9">
    <location>
        <begin position="611"/>
        <end position="625"/>
    </location>
</feature>
<dbReference type="InterPro" id="IPR029047">
    <property type="entry name" value="HSP70_peptide-bd_sf"/>
</dbReference>
<keyword evidence="5" id="KW-0256">Endoplasmic reticulum</keyword>
<dbReference type="PRINTS" id="PR00301">
    <property type="entry name" value="HEATSHOCK70"/>
</dbReference>
<organism evidence="11 12">
    <name type="scientific">Hymenolepis diminuta</name>
    <name type="common">Rat tapeworm</name>
    <dbReference type="NCBI Taxonomy" id="6216"/>
    <lineage>
        <taxon>Eukaryota</taxon>
        <taxon>Metazoa</taxon>
        <taxon>Spiralia</taxon>
        <taxon>Lophotrochozoa</taxon>
        <taxon>Platyhelminthes</taxon>
        <taxon>Cestoda</taxon>
        <taxon>Eucestoda</taxon>
        <taxon>Cyclophyllidea</taxon>
        <taxon>Hymenolepididae</taxon>
        <taxon>Hymenolepis</taxon>
    </lineage>
</organism>
<dbReference type="GO" id="GO:0034663">
    <property type="term" value="C:endoplasmic reticulum chaperone complex"/>
    <property type="evidence" value="ECO:0007669"/>
    <property type="project" value="TreeGrafter"/>
</dbReference>
<dbReference type="AlphaFoldDB" id="A0A564ZAB6"/>
<dbReference type="Gene3D" id="3.30.420.40">
    <property type="match status" value="2"/>
</dbReference>
<dbReference type="Gene3D" id="2.60.34.10">
    <property type="entry name" value="Substrate Binding Domain Of DNAk, Chain A, domain 1"/>
    <property type="match status" value="1"/>
</dbReference>
<dbReference type="PROSITE" id="PS01036">
    <property type="entry name" value="HSP70_3"/>
    <property type="match status" value="1"/>
</dbReference>
<sequence length="958" mass="106334">MTLKKILSIFLSLSILLSTCNGLSSMSIDLGTDFTKVAVVRPGLPMEIALDSTSKRTIPTVLVLKEGNRLFGNGAVASMTKDPKIVFSELPSIVGKTLDHPTVKAYLKRYPYHNLVFSSKYNQLAFNVNGKEYTVETLLAMFLKYVRRTAETFANSEIKTAVITVPTFFSQSERRAILRAANLADIDVIQLMSNNLAVALDFIHNRVKLIDNKPVYAFFDVGATGTTATIVSYESAKANGETTGEHPHVFIRGIASDTTLGTNAFIDRLEAHLIKKFKEAHKINGDIKNARTLAKFRMEASRVFKVLSANKEIFAVAEEIYDGLDLRVKVSRDDLEEMCKDLLGRMPSVLQSAIEVGKNFSVNVGNDLRDLIVFGGGTRIPAVQAAILSLANKTTVAKSVNSDEAAAMGAIYQAAANTRGFLVKRIVLRDMTRYPIAVTFPRINTSADSTKEELVTKTLFPAYNLFPQKRTIKFPRLEKDIAFHVHYGETPTDHSSYLQGDNTILRVNISGVNEAIENFQKSGNEPQAVKVHLELDASGILQTSEVNLIMAHEGIVKSTIERLTGGISSLFGSGDQKEAKQEDTEQKTTETSSPTTDQPSSYDTKQDEESSTTQSTEPTETTTTTPVPPLQKTMVHPLTFHVEILDSVYPPSESVGASMKILHEFDAADKERDLLYEAKNELERTIYSTRRDIEKDFVDHTTKEEIDNLNTIMKAISLWYDDESYYAPRSAIEEHLGKLREIVDPIKSRIKAFAELPQALTALKEILTSTAEPIKLVMEVNSVSNTLTASEYILTLNDSLTEEEENRKTGLPIYSLEDVENMKKIIAETKTFLKETKDTLDKCDKRADPPVRLVTVTEKTSALTAKLEYYGHKGEIWFTTYKRLFLIKKEALAMAAKVTNTTINATEANGTLSELPTEADEEFANDTDVKDQVTGEPPVTEEPTETPKSETSTPRSEL</sequence>